<dbReference type="SUPFAM" id="SSF50494">
    <property type="entry name" value="Trypsin-like serine proteases"/>
    <property type="match status" value="1"/>
</dbReference>
<evidence type="ECO:0000313" key="5">
    <source>
        <dbReference type="EMBL" id="SSX33369.1"/>
    </source>
</evidence>
<dbReference type="Gene3D" id="2.40.10.10">
    <property type="entry name" value="Trypsin-like serine proteases"/>
    <property type="match status" value="1"/>
</dbReference>
<dbReference type="InterPro" id="IPR009003">
    <property type="entry name" value="Peptidase_S1_PA"/>
</dbReference>
<dbReference type="PANTHER" id="PTHR24260">
    <property type="match status" value="1"/>
</dbReference>
<dbReference type="PANTHER" id="PTHR24260:SF136">
    <property type="entry name" value="GH08193P-RELATED"/>
    <property type="match status" value="1"/>
</dbReference>
<dbReference type="Pfam" id="PF00089">
    <property type="entry name" value="Trypsin"/>
    <property type="match status" value="1"/>
</dbReference>
<evidence type="ECO:0000256" key="1">
    <source>
        <dbReference type="ARBA" id="ARBA00024195"/>
    </source>
</evidence>
<evidence type="ECO:0000256" key="2">
    <source>
        <dbReference type="SAM" id="MobiDB-lite"/>
    </source>
</evidence>
<protein>
    <submittedName>
        <fullName evidence="5">CSON006348 protein</fullName>
    </submittedName>
</protein>
<dbReference type="GO" id="GO:0004252">
    <property type="term" value="F:serine-type endopeptidase activity"/>
    <property type="evidence" value="ECO:0007669"/>
    <property type="project" value="InterPro"/>
</dbReference>
<dbReference type="EMBL" id="UFQT01002399">
    <property type="protein sequence ID" value="SSX33369.1"/>
    <property type="molecule type" value="Genomic_DNA"/>
</dbReference>
<dbReference type="AlphaFoldDB" id="A0A336MW80"/>
<proteinExistence type="inferred from homology"/>
<feature type="signal peptide" evidence="3">
    <location>
        <begin position="1"/>
        <end position="18"/>
    </location>
</feature>
<accession>A0A336MW80</accession>
<feature type="region of interest" description="Disordered" evidence="2">
    <location>
        <begin position="211"/>
        <end position="232"/>
    </location>
</feature>
<dbReference type="SMART" id="SM00020">
    <property type="entry name" value="Tryp_SPc"/>
    <property type="match status" value="1"/>
</dbReference>
<keyword evidence="3" id="KW-0732">Signal</keyword>
<dbReference type="VEuPathDB" id="VectorBase:CSON006348"/>
<dbReference type="GO" id="GO:0006508">
    <property type="term" value="P:proteolysis"/>
    <property type="evidence" value="ECO:0007669"/>
    <property type="project" value="InterPro"/>
</dbReference>
<name>A0A336MW80_CULSO</name>
<reference evidence="5" key="1">
    <citation type="submission" date="2018-07" db="EMBL/GenBank/DDBJ databases">
        <authorList>
            <person name="Quirk P.G."/>
            <person name="Krulwich T.A."/>
        </authorList>
    </citation>
    <scope>NUCLEOTIDE SEQUENCE</scope>
</reference>
<dbReference type="InterPro" id="IPR001254">
    <property type="entry name" value="Trypsin_dom"/>
</dbReference>
<dbReference type="InterPro" id="IPR043504">
    <property type="entry name" value="Peptidase_S1_PA_chymotrypsin"/>
</dbReference>
<feature type="chain" id="PRO_5016283560" evidence="3">
    <location>
        <begin position="19"/>
        <end position="331"/>
    </location>
</feature>
<dbReference type="InterPro" id="IPR051333">
    <property type="entry name" value="CLIP_Serine_Protease"/>
</dbReference>
<evidence type="ECO:0000259" key="4">
    <source>
        <dbReference type="PROSITE" id="PS50240"/>
    </source>
</evidence>
<organism evidence="5">
    <name type="scientific">Culicoides sonorensis</name>
    <name type="common">Biting midge</name>
    <dbReference type="NCBI Taxonomy" id="179676"/>
    <lineage>
        <taxon>Eukaryota</taxon>
        <taxon>Metazoa</taxon>
        <taxon>Ecdysozoa</taxon>
        <taxon>Arthropoda</taxon>
        <taxon>Hexapoda</taxon>
        <taxon>Insecta</taxon>
        <taxon>Pterygota</taxon>
        <taxon>Neoptera</taxon>
        <taxon>Endopterygota</taxon>
        <taxon>Diptera</taxon>
        <taxon>Nematocera</taxon>
        <taxon>Chironomoidea</taxon>
        <taxon>Ceratopogonidae</taxon>
        <taxon>Ceratopogoninae</taxon>
        <taxon>Culicoides</taxon>
        <taxon>Monoculicoides</taxon>
    </lineage>
</organism>
<gene>
    <name evidence="5" type="primary">CSON006348</name>
</gene>
<dbReference type="PROSITE" id="PS50240">
    <property type="entry name" value="TRYPSIN_DOM"/>
    <property type="match status" value="1"/>
</dbReference>
<comment type="similarity">
    <text evidence="1">Belongs to the peptidase S1 family. CLIP subfamily.</text>
</comment>
<evidence type="ECO:0000256" key="3">
    <source>
        <dbReference type="SAM" id="SignalP"/>
    </source>
</evidence>
<sequence>MILVVIKLLLFLLYFTDAYQVQDIVWLNRENNTNICTGALIDIDFVLMSASCVFDNNRNQIDMNELKIVDASSKIKAAKQVFVHPKFNKVTLDNNIAIIYVEPIENVEANPSLTTLIAPLSGKECVIAGPNNEMITIKIPDEPNCAKKLMCIKVSEKCPGAGSVLKCDNEIAGIGLKCNDINNEIVFVDVSKYNNWIDEIFRNVVEQREITTQMSPPENESQSEEEEDSKELIEMEEKEVTEKCKNCYDECYETWTREYFRNQLVQKIYCKRGFYPYGCVYTVKHYIIEQQQPQYFSAFDAFLSWFIHRHHDFVNGARNILNRGTSILWIY</sequence>
<feature type="domain" description="Peptidase S1" evidence="4">
    <location>
        <begin position="24"/>
        <end position="202"/>
    </location>
</feature>